<dbReference type="Proteomes" id="UP000748531">
    <property type="component" value="Unassembled WGS sequence"/>
</dbReference>
<feature type="domain" description="Helicase C-terminal" evidence="19">
    <location>
        <begin position="1772"/>
        <end position="1971"/>
    </location>
</feature>
<dbReference type="Gene3D" id="3.40.50.300">
    <property type="entry name" value="P-loop containing nucleotide triphosphate hydrolases"/>
    <property type="match status" value="1"/>
</dbReference>
<keyword evidence="13" id="KW-0238">DNA-binding</keyword>
<dbReference type="InterPro" id="IPR011011">
    <property type="entry name" value="Znf_FYVE_PHD"/>
</dbReference>
<feature type="region of interest" description="Disordered" evidence="17">
    <location>
        <begin position="546"/>
        <end position="648"/>
    </location>
</feature>
<organism evidence="21 22">
    <name type="scientific">Paragonimus heterotremus</name>
    <dbReference type="NCBI Taxonomy" id="100268"/>
    <lineage>
        <taxon>Eukaryota</taxon>
        <taxon>Metazoa</taxon>
        <taxon>Spiralia</taxon>
        <taxon>Lophotrochozoa</taxon>
        <taxon>Platyhelminthes</taxon>
        <taxon>Trematoda</taxon>
        <taxon>Digenea</taxon>
        <taxon>Plagiorchiida</taxon>
        <taxon>Troglotremata</taxon>
        <taxon>Troglotrematidae</taxon>
        <taxon>Paragonimus</taxon>
    </lineage>
</organism>
<evidence type="ECO:0000256" key="4">
    <source>
        <dbReference type="ARBA" id="ARBA00022454"/>
    </source>
</evidence>
<evidence type="ECO:0000256" key="16">
    <source>
        <dbReference type="SAM" id="Coils"/>
    </source>
</evidence>
<keyword evidence="11" id="KW-0067">ATP-binding</keyword>
<dbReference type="Pfam" id="PF00176">
    <property type="entry name" value="SNF2-rel_dom"/>
    <property type="match status" value="1"/>
</dbReference>
<feature type="compositionally biased region" description="Low complexity" evidence="17">
    <location>
        <begin position="636"/>
        <end position="645"/>
    </location>
</feature>
<evidence type="ECO:0000313" key="22">
    <source>
        <dbReference type="Proteomes" id="UP000748531"/>
    </source>
</evidence>
<sequence length="2202" mass="246690">MRKKQIVSRISGCSGLNDTWTLGTSEVTANTDEKIIDQIADNVIVRPVYQLDSDGRAILPDGTPVVEPVPVEVKNNLSQRAVKRENNAPRTARLFNPGVLDLVKCTVCATRLHLSGSPLRMHPALKVIVCKRCRRFYMDQNFVQDSSGKDENCRWCADGGDLICCDVCPNAFCKRCIKRNLGRSALYNIESLEDTDTWKCLVCDPSPILSLQKECSDAIQKMSEFYINKKRRSESRHEALKVRANRSTNLQSDPDLLRNAKSIQSVGSQPSVLTAVQPGHFQALSNVFSQLSQSTAQQTPSEPIPSSKLTDVFKLISQTLCPSLNTLSTGPSSSVTLSELSSSTMSPVSTGRPTHLANSLVSRTAVVVPSVVPQPSSTFSKHQNSSFDVAAILNQIVSVNSGNVRAALKATRRCIDTFSADIHRLEVKIAEASNSSEISSVVRSFQSIYRFHLFARLANLSARMREEVPRMLDASGITLGLNSVQSVDQRTISQPYCINQFPSTSVTIDLTNDGAPNSPVEPIAVSSDTNSVHINVDNLVECHPAVSSEQHNKSTGPDNLEKVCSSSVLNTDTSNRTKEKRSDSSSSTETLKTLSKKMRKRSDVQTSANITPPVDANEPGTEENSEIIPANRPNTKKSSAQKQQQTMCDEDVSLIDEKRAAHKLSCGTDQATALKPATPQSETNQADAFQSPLSSSSVAVAENEDDDIDWKLDVLASIAETSLPGADDSSTQSSNKATAVNSSHGSGPKDSVDEPLVKKGHSIQASSVFLEDIRKHIGNTSVVHLNHASQHCLSSTVVNQMHESVQCDTKDTIASASEHDSESELNKLSAKVASLERACDNLQKRTREKETGKTIQSEDKIHLGKPNRSRKPNKQRKKLLSDLDDDDWSIEESLGDDCPKDDPVLVRKSEPEIDATDTQIVTTSDQSLCHTKEPLRSALLDEAESEYVTNLDYRNQLLRSSSDDSTEEPEHPITRRNRTESRIVSEMKDLHSPDEINDSDVAELSNSSKYTGELRKLMKPVASLDCSGAVKREINSVADEEDLPPNIKRASPESDGTGSQSIARNRVKKTARTGNYRLPDDDSDLTSSESSDPEGVKRNRKRPKSLQTSSDDSKLECKPEDSDSSEVLEDVRVRRKNCRKSQFGCLNTTSESSDSEKPNIKKSAARQSARPRPRKRARTQRKSESEDAADKSPDGKAVDVKASQTDSDGSVGEHKSRKRIRKIYNDSHISKTTKTAEAQERERRRRIAEKQKEYNDCILQEGTGINVVTKMLVLEKSTNGSSPSIQVHSDILKHLKPHQVDAVRFLWDCVIESVERQQKSPNDLMGGAILAHCMGLGKTLSVIAFIHTLFMHADVLNVRRCLVICPVNTLLNWKHEWEMWLPENDQIDVFELASKADFKYRVDVLKHWFRKGGVMLIGYDMFRNFINTRGRKRGNKFSKESITQALLDPGPDIVICDEGHILKNDKSGLSKAISQIRTRRRVILTGTPLQNNLSEYHAMVNFVKPNLLGTFREFNNRFANPIRNGQHSNSTERDVNFMKKRAHVLYKTLDGCVQRKDYNALTQYLPPRYEYVIMCRLSTIQGNLYRAYLKIRADRIAARTDQRTDDGCVDRRKTLFCDQQTLYRVWTHPFLLRSHETREARKMLLEDDEEMTGSDLGSGSTSEGEEEMSVTSDSSDSNECELTVNPTGAEHTSVTRRRRHTRSCKVEPAGDRDVVLIDSDSSYGVNQPQTDGNIEEEANSVPVGKSNIEPWWYKDYKEEYDWSLEVGGKLEVLFRLLKKCNDIGDKVLVFSQSLLSLDLLERFLGELHRQWLVSQGEAVDNLPEDETCPRPDLSAYFSELGENTWVRGHDYERMDGSMNAVVRKDLQRRFNRQANTRLRLFLISTRAGGLGINLVAANRLIVFDASWNPSHDIQSIFRSYRFGQTKPVYIYRLIAQGTMEEKIYDRQVTKQSLSLRVIDEQQIDRHFTNADLQALYTFDPDVWDPVETAKRPTPKLPKDRLLADILSEFPHLVVNYHDHDSLLEHRQDEGLTEAERQEAWREYEEEKTLGMSLAQHQRLMQQQELMAQAQAFRNLQQQQQLMAARPLLNMPQRAPYPSNTLNNLAQNPNPFSIGSVQPKIPVESATSQSFQLLAAPRQPSGFPYAQLFEKYRAHILQTRPSLAADPAQLDKVVLSHMMDLMMREVRVNTPMPVTSFPTGPPT</sequence>
<dbReference type="SMART" id="SM00487">
    <property type="entry name" value="DEXDc"/>
    <property type="match status" value="1"/>
</dbReference>
<feature type="compositionally biased region" description="Polar residues" evidence="17">
    <location>
        <begin position="564"/>
        <end position="574"/>
    </location>
</feature>
<evidence type="ECO:0000256" key="2">
    <source>
        <dbReference type="ARBA" id="ARBA00004574"/>
    </source>
</evidence>
<evidence type="ECO:0000256" key="8">
    <source>
        <dbReference type="ARBA" id="ARBA00022801"/>
    </source>
</evidence>
<dbReference type="GO" id="GO:0004386">
    <property type="term" value="F:helicase activity"/>
    <property type="evidence" value="ECO:0007669"/>
    <property type="project" value="UniProtKB-KW"/>
</dbReference>
<dbReference type="InterPro" id="IPR000330">
    <property type="entry name" value="SNF2_N"/>
</dbReference>
<evidence type="ECO:0000256" key="14">
    <source>
        <dbReference type="ARBA" id="ARBA00023242"/>
    </source>
</evidence>
<dbReference type="PANTHER" id="PTHR45797:SF3">
    <property type="entry name" value="TRANSCRIPTIONAL REGULATOR ATRX HOMOLOG"/>
    <property type="match status" value="1"/>
</dbReference>
<dbReference type="Gene3D" id="3.30.40.10">
    <property type="entry name" value="Zinc/RING finger domain, C3HC4 (zinc finger)"/>
    <property type="match status" value="1"/>
</dbReference>
<evidence type="ECO:0000256" key="11">
    <source>
        <dbReference type="ARBA" id="ARBA00022840"/>
    </source>
</evidence>
<feature type="compositionally biased region" description="Polar residues" evidence="17">
    <location>
        <begin position="1054"/>
        <end position="1063"/>
    </location>
</feature>
<feature type="coiled-coil region" evidence="16">
    <location>
        <begin position="818"/>
        <end position="845"/>
    </location>
</feature>
<feature type="compositionally biased region" description="Polar residues" evidence="17">
    <location>
        <begin position="678"/>
        <end position="698"/>
    </location>
</feature>
<feature type="compositionally biased region" description="Basic and acidic residues" evidence="17">
    <location>
        <begin position="968"/>
        <end position="994"/>
    </location>
</feature>
<dbReference type="Pfam" id="PF00271">
    <property type="entry name" value="Helicase_C"/>
    <property type="match status" value="1"/>
</dbReference>
<evidence type="ECO:0000256" key="15">
    <source>
        <dbReference type="ARBA" id="ARBA00031106"/>
    </source>
</evidence>
<dbReference type="SUPFAM" id="SSF57903">
    <property type="entry name" value="FYVE/PHD zinc finger"/>
    <property type="match status" value="1"/>
</dbReference>
<feature type="region of interest" description="Disordered" evidence="17">
    <location>
        <begin position="958"/>
        <end position="1003"/>
    </location>
</feature>
<evidence type="ECO:0000256" key="7">
    <source>
        <dbReference type="ARBA" id="ARBA00022771"/>
    </source>
</evidence>
<feature type="compositionally biased region" description="Polar residues" evidence="17">
    <location>
        <begin position="728"/>
        <end position="745"/>
    </location>
</feature>
<evidence type="ECO:0000256" key="1">
    <source>
        <dbReference type="ARBA" id="ARBA00004123"/>
    </source>
</evidence>
<evidence type="ECO:0000259" key="18">
    <source>
        <dbReference type="PROSITE" id="PS51192"/>
    </source>
</evidence>
<protein>
    <recommendedName>
        <fullName evidence="15">ATP-dependent helicase ATRX</fullName>
    </recommendedName>
</protein>
<evidence type="ECO:0000256" key="12">
    <source>
        <dbReference type="ARBA" id="ARBA00022895"/>
    </source>
</evidence>
<feature type="compositionally biased region" description="Basic residues" evidence="17">
    <location>
        <begin position="1694"/>
        <end position="1703"/>
    </location>
</feature>
<feature type="region of interest" description="Disordered" evidence="17">
    <location>
        <begin position="1645"/>
        <end position="1705"/>
    </location>
</feature>
<dbReference type="InterPro" id="IPR013083">
    <property type="entry name" value="Znf_RING/FYVE/PHD"/>
</dbReference>
<keyword evidence="7" id="KW-0863">Zinc-finger</keyword>
<dbReference type="InterPro" id="IPR049730">
    <property type="entry name" value="SNF2/RAD54-like_C"/>
</dbReference>
<evidence type="ECO:0000256" key="13">
    <source>
        <dbReference type="ARBA" id="ARBA00023125"/>
    </source>
</evidence>
<gene>
    <name evidence="21" type="ORF">PHET_06557</name>
</gene>
<keyword evidence="8" id="KW-0378">Hydrolase</keyword>
<dbReference type="SUPFAM" id="SSF52540">
    <property type="entry name" value="P-loop containing nucleoside triphosphate hydrolases"/>
    <property type="match status" value="2"/>
</dbReference>
<dbReference type="GO" id="GO:0008270">
    <property type="term" value="F:zinc ion binding"/>
    <property type="evidence" value="ECO:0007669"/>
    <property type="project" value="UniProtKB-KW"/>
</dbReference>
<dbReference type="PROSITE" id="PS51194">
    <property type="entry name" value="HELICASE_CTER"/>
    <property type="match status" value="1"/>
</dbReference>
<dbReference type="InterPro" id="IPR038718">
    <property type="entry name" value="SNF2-like_sf"/>
</dbReference>
<keyword evidence="6" id="KW-0547">Nucleotide-binding</keyword>
<evidence type="ECO:0000256" key="6">
    <source>
        <dbReference type="ARBA" id="ARBA00022741"/>
    </source>
</evidence>
<dbReference type="GO" id="GO:0005524">
    <property type="term" value="F:ATP binding"/>
    <property type="evidence" value="ECO:0007669"/>
    <property type="project" value="UniProtKB-KW"/>
</dbReference>
<evidence type="ECO:0000259" key="19">
    <source>
        <dbReference type="PROSITE" id="PS51194"/>
    </source>
</evidence>
<feature type="region of interest" description="Disordered" evidence="17">
    <location>
        <begin position="723"/>
        <end position="755"/>
    </location>
</feature>
<dbReference type="PANTHER" id="PTHR45797">
    <property type="entry name" value="RAD54-LIKE"/>
    <property type="match status" value="1"/>
</dbReference>
<dbReference type="GO" id="GO:0003677">
    <property type="term" value="F:DNA binding"/>
    <property type="evidence" value="ECO:0007669"/>
    <property type="project" value="UniProtKB-KW"/>
</dbReference>
<keyword evidence="5" id="KW-0479">Metal-binding</keyword>
<dbReference type="CDD" id="cd11726">
    <property type="entry name" value="ADDz_ATRX"/>
    <property type="match status" value="1"/>
</dbReference>
<dbReference type="PROSITE" id="PS51533">
    <property type="entry name" value="ADD"/>
    <property type="match status" value="1"/>
</dbReference>
<dbReference type="PROSITE" id="PS51192">
    <property type="entry name" value="HELICASE_ATP_BIND_1"/>
    <property type="match status" value="1"/>
</dbReference>
<dbReference type="CDD" id="cd18793">
    <property type="entry name" value="SF2_C_SNF"/>
    <property type="match status" value="1"/>
</dbReference>
<evidence type="ECO:0000256" key="10">
    <source>
        <dbReference type="ARBA" id="ARBA00022833"/>
    </source>
</evidence>
<feature type="domain" description="Helicase ATP-binding" evidence="18">
    <location>
        <begin position="1319"/>
        <end position="1506"/>
    </location>
</feature>
<feature type="compositionally biased region" description="Low complexity" evidence="17">
    <location>
        <begin position="1653"/>
        <end position="1662"/>
    </location>
</feature>
<keyword evidence="4" id="KW-0158">Chromosome</keyword>
<evidence type="ECO:0000259" key="20">
    <source>
        <dbReference type="PROSITE" id="PS51533"/>
    </source>
</evidence>
<evidence type="ECO:0000256" key="5">
    <source>
        <dbReference type="ARBA" id="ARBA00022723"/>
    </source>
</evidence>
<keyword evidence="14" id="KW-0539">Nucleus</keyword>
<dbReference type="GO" id="GO:0010468">
    <property type="term" value="P:regulation of gene expression"/>
    <property type="evidence" value="ECO:0007669"/>
    <property type="project" value="UniProtKB-ARBA"/>
</dbReference>
<reference evidence="21" key="1">
    <citation type="submission" date="2019-05" db="EMBL/GenBank/DDBJ databases">
        <title>Annotation for the trematode Paragonimus heterotremus.</title>
        <authorList>
            <person name="Choi Y.-J."/>
        </authorList>
    </citation>
    <scope>NUCLEOTIDE SEQUENCE</scope>
    <source>
        <strain evidence="21">LC</strain>
    </source>
</reference>
<dbReference type="Gene3D" id="3.40.50.10810">
    <property type="entry name" value="Tandem AAA-ATPase domain"/>
    <property type="match status" value="1"/>
</dbReference>
<keyword evidence="22" id="KW-1185">Reference proteome</keyword>
<evidence type="ECO:0000256" key="3">
    <source>
        <dbReference type="ARBA" id="ARBA00007025"/>
    </source>
</evidence>
<dbReference type="EMBL" id="LUCH01003550">
    <property type="protein sequence ID" value="KAF5400000.1"/>
    <property type="molecule type" value="Genomic_DNA"/>
</dbReference>
<comment type="caution">
    <text evidence="21">The sequence shown here is derived from an EMBL/GenBank/DDBJ whole genome shotgun (WGS) entry which is preliminary data.</text>
</comment>
<dbReference type="InterPro" id="IPR025766">
    <property type="entry name" value="ADD"/>
</dbReference>
<dbReference type="GO" id="GO:0000781">
    <property type="term" value="C:chromosome, telomeric region"/>
    <property type="evidence" value="ECO:0007669"/>
    <property type="project" value="UniProtKB-SubCell"/>
</dbReference>
<keyword evidence="10" id="KW-0862">Zinc</keyword>
<feature type="region of interest" description="Disordered" evidence="17">
    <location>
        <begin position="676"/>
        <end position="701"/>
    </location>
</feature>
<feature type="compositionally biased region" description="Low complexity" evidence="17">
    <location>
        <begin position="584"/>
        <end position="593"/>
    </location>
</feature>
<keyword evidence="12" id="KW-0779">Telomere</keyword>
<feature type="domain" description="PHD-type" evidence="20">
    <location>
        <begin position="93"/>
        <end position="231"/>
    </location>
</feature>
<dbReference type="Pfam" id="PF17981">
    <property type="entry name" value="ADD_ATRX"/>
    <property type="match status" value="1"/>
</dbReference>
<feature type="compositionally biased region" description="Basic and acidic residues" evidence="17">
    <location>
        <begin position="1181"/>
        <end position="1199"/>
    </location>
</feature>
<feature type="compositionally biased region" description="Polar residues" evidence="17">
    <location>
        <begin position="547"/>
        <end position="557"/>
    </location>
</feature>
<dbReference type="InterPro" id="IPR027417">
    <property type="entry name" value="P-loop_NTPase"/>
</dbReference>
<evidence type="ECO:0000313" key="21">
    <source>
        <dbReference type="EMBL" id="KAF5400000.1"/>
    </source>
</evidence>
<dbReference type="GO" id="GO:0005634">
    <property type="term" value="C:nucleus"/>
    <property type="evidence" value="ECO:0007669"/>
    <property type="project" value="UniProtKB-SubCell"/>
</dbReference>
<accession>A0A8J4WQJ0</accession>
<dbReference type="InterPro" id="IPR044574">
    <property type="entry name" value="ARIP4-like"/>
</dbReference>
<dbReference type="InterPro" id="IPR041430">
    <property type="entry name" value="ADD_ATRX"/>
</dbReference>
<dbReference type="OrthoDB" id="2020972at2759"/>
<keyword evidence="9" id="KW-0347">Helicase</keyword>
<dbReference type="GO" id="GO:0016887">
    <property type="term" value="F:ATP hydrolysis activity"/>
    <property type="evidence" value="ECO:0007669"/>
    <property type="project" value="InterPro"/>
</dbReference>
<dbReference type="SMART" id="SM00490">
    <property type="entry name" value="HELICc"/>
    <property type="match status" value="1"/>
</dbReference>
<feature type="compositionally biased region" description="Basic residues" evidence="17">
    <location>
        <begin position="1169"/>
        <end position="1180"/>
    </location>
</feature>
<name>A0A8J4WQJ0_9TREM</name>
<feature type="region of interest" description="Disordered" evidence="17">
    <location>
        <begin position="1036"/>
        <end position="1241"/>
    </location>
</feature>
<feature type="compositionally biased region" description="Basic and acidic residues" evidence="17">
    <location>
        <begin position="1111"/>
        <end position="1121"/>
    </location>
</feature>
<proteinExistence type="inferred from homology"/>
<keyword evidence="16" id="KW-0175">Coiled coil</keyword>
<dbReference type="InterPro" id="IPR014001">
    <property type="entry name" value="Helicase_ATP-bd"/>
</dbReference>
<comment type="similarity">
    <text evidence="3">Belongs to the SNF2/RAD54 helicase family.</text>
</comment>
<evidence type="ECO:0000256" key="17">
    <source>
        <dbReference type="SAM" id="MobiDB-lite"/>
    </source>
</evidence>
<dbReference type="InterPro" id="IPR001650">
    <property type="entry name" value="Helicase_C-like"/>
</dbReference>
<evidence type="ECO:0000256" key="9">
    <source>
        <dbReference type="ARBA" id="ARBA00022806"/>
    </source>
</evidence>
<comment type="subcellular location">
    <subcellularLocation>
        <location evidence="2">Chromosome</location>
        <location evidence="2">Telomere</location>
    </subcellularLocation>
    <subcellularLocation>
        <location evidence="1">Nucleus</location>
    </subcellularLocation>
</comment>